<dbReference type="STRING" id="279113.CPter91_2617"/>
<protein>
    <recommendedName>
        <fullName evidence="1">Terpene synthase</fullName>
        <ecNumber evidence="1">4.2.3.-</ecNumber>
    </recommendedName>
</protein>
<dbReference type="PANTHER" id="PTHR35201:SF4">
    <property type="entry name" value="BETA-PINACENE SYNTHASE-RELATED"/>
    <property type="match status" value="1"/>
</dbReference>
<sequence>MLTFERPEFVLPFHAHTNPHQAIAGANARRWLLSTGLIGADQLAQAGNERYDELLAKMYPHAGVLELEVAICWLTWYFMLDDFLDKQDIHSARDTVRSITGQIHGDTQARIEPDGMMAILWSALWIRIAAAASPRSQQRFLLAQRDALLSNLQEIENRMERRIPDLFSFVALRRLSGGMRTVFLFNGYADHIELPAAFERHPLHMALSDAANDVACITNDILSFDKEAANGETNNYVIVVQHHMSGSIRQAVDFLHHLQAARIEAYLHAKKQLPQVFRQLHLPPAQQVRAIQYLRGVEDALSGLLDWSLQTPRYGGTAVAHRNQEQAISD</sequence>
<keyword evidence="1" id="KW-0456">Lyase</keyword>
<dbReference type="Pfam" id="PF19086">
    <property type="entry name" value="Terpene_syn_C_2"/>
    <property type="match status" value="1"/>
</dbReference>
<dbReference type="EMBL" id="CP013234">
    <property type="protein sequence ID" value="AMP04969.1"/>
    <property type="molecule type" value="Genomic_DNA"/>
</dbReference>
<proteinExistence type="inferred from homology"/>
<comment type="similarity">
    <text evidence="1">Belongs to the terpene synthase family.</text>
</comment>
<keyword evidence="1" id="KW-0479">Metal-binding</keyword>
<evidence type="ECO:0000313" key="3">
    <source>
        <dbReference type="Proteomes" id="UP000074561"/>
    </source>
</evidence>
<dbReference type="InterPro" id="IPR008949">
    <property type="entry name" value="Isoprenoid_synthase_dom_sf"/>
</dbReference>
<reference evidence="2 3" key="1">
    <citation type="submission" date="2015-11" db="EMBL/GenBank/DDBJ databases">
        <title>Exploring the genomic traits of fungus-feeding bacterial genus Collimonas.</title>
        <authorList>
            <person name="Song C."/>
            <person name="Schmidt R."/>
            <person name="de Jager V."/>
            <person name="Krzyzanowska D."/>
            <person name="Jongedijk E."/>
            <person name="Cankar K."/>
            <person name="Beekwilder J."/>
            <person name="van Veen A."/>
            <person name="de Boer W."/>
            <person name="van Veen J.A."/>
            <person name="Garbeva P."/>
        </authorList>
    </citation>
    <scope>NUCLEOTIDE SEQUENCE [LARGE SCALE GENOMIC DNA]</scope>
    <source>
        <strain evidence="2 3">Ter91</strain>
    </source>
</reference>
<organism evidence="2 3">
    <name type="scientific">Collimonas pratensis</name>
    <dbReference type="NCBI Taxonomy" id="279113"/>
    <lineage>
        <taxon>Bacteria</taxon>
        <taxon>Pseudomonadati</taxon>
        <taxon>Pseudomonadota</taxon>
        <taxon>Betaproteobacteria</taxon>
        <taxon>Burkholderiales</taxon>
        <taxon>Oxalobacteraceae</taxon>
        <taxon>Collimonas</taxon>
    </lineage>
</organism>
<keyword evidence="1" id="KW-0460">Magnesium</keyword>
<evidence type="ECO:0000313" key="2">
    <source>
        <dbReference type="EMBL" id="AMP04969.1"/>
    </source>
</evidence>
<dbReference type="SMR" id="A0A127Q4J7"/>
<dbReference type="Gene3D" id="1.10.600.10">
    <property type="entry name" value="Farnesyl Diphosphate Synthase"/>
    <property type="match status" value="1"/>
</dbReference>
<dbReference type="SFLD" id="SFLDG01020">
    <property type="entry name" value="Terpene_Cyclase_Like_2"/>
    <property type="match status" value="1"/>
</dbReference>
<dbReference type="GO" id="GO:0046872">
    <property type="term" value="F:metal ion binding"/>
    <property type="evidence" value="ECO:0007669"/>
    <property type="project" value="UniProtKB-KW"/>
</dbReference>
<dbReference type="KEGG" id="cpra:CPter91_2617"/>
<comment type="cofactor">
    <cofactor evidence="1">
        <name>Mg(2+)</name>
        <dbReference type="ChEBI" id="CHEBI:18420"/>
    </cofactor>
</comment>
<evidence type="ECO:0000256" key="1">
    <source>
        <dbReference type="RuleBase" id="RU366034"/>
    </source>
</evidence>
<name>A0A127Q4J7_9BURK</name>
<dbReference type="SUPFAM" id="SSF48576">
    <property type="entry name" value="Terpenoid synthases"/>
    <property type="match status" value="1"/>
</dbReference>
<accession>A0A127Q4J7</accession>
<dbReference type="SFLD" id="SFLDS00005">
    <property type="entry name" value="Isoprenoid_Synthase_Type_I"/>
    <property type="match status" value="1"/>
</dbReference>
<dbReference type="RefSeq" id="WP_061940513.1">
    <property type="nucleotide sequence ID" value="NZ_CP013234.1"/>
</dbReference>
<gene>
    <name evidence="2" type="ORF">CPter91_2617</name>
</gene>
<dbReference type="PANTHER" id="PTHR35201">
    <property type="entry name" value="TERPENE SYNTHASE"/>
    <property type="match status" value="1"/>
</dbReference>
<dbReference type="InterPro" id="IPR034686">
    <property type="entry name" value="Terpene_cyclase-like_2"/>
</dbReference>
<dbReference type="EC" id="4.2.3.-" evidence="1"/>
<dbReference type="Proteomes" id="UP000074561">
    <property type="component" value="Chromosome"/>
</dbReference>
<dbReference type="OrthoDB" id="2989600at2"/>
<dbReference type="AlphaFoldDB" id="A0A127Q4J7"/>
<dbReference type="GO" id="GO:0010333">
    <property type="term" value="F:terpene synthase activity"/>
    <property type="evidence" value="ECO:0007669"/>
    <property type="project" value="InterPro"/>
</dbReference>
<dbReference type="PATRIC" id="fig|279113.9.peg.2583"/>